<comment type="caution">
    <text evidence="1">The sequence shown here is derived from an EMBL/GenBank/DDBJ whole genome shotgun (WGS) entry which is preliminary data.</text>
</comment>
<name>A0A1F5HLB3_9BACT</name>
<evidence type="ECO:0000313" key="1">
    <source>
        <dbReference type="EMBL" id="OGE04936.1"/>
    </source>
</evidence>
<evidence type="ECO:0008006" key="3">
    <source>
        <dbReference type="Google" id="ProtNLM"/>
    </source>
</evidence>
<protein>
    <recommendedName>
        <fullName evidence="3">Four helix bundle protein</fullName>
    </recommendedName>
</protein>
<dbReference type="AlphaFoldDB" id="A0A1F5HLB3"/>
<dbReference type="Proteomes" id="UP000178369">
    <property type="component" value="Unassembled WGS sequence"/>
</dbReference>
<evidence type="ECO:0000313" key="2">
    <source>
        <dbReference type="Proteomes" id="UP000178369"/>
    </source>
</evidence>
<sequence length="110" mass="12461">MIDMASEATTLSTNDDYALSFQLGNVGAEVGRMLNWKSKGNEAQVNRSLERALDLLDSMLAADISRNAQRELCRLREVICSHVFTSREWTTLSSDLNSYFLPFARRAREL</sequence>
<organism evidence="1 2">
    <name type="scientific">Candidatus Curtissbacteria bacterium RIFCSPHIGHO2_12_FULL_41_17</name>
    <dbReference type="NCBI Taxonomy" id="1797722"/>
    <lineage>
        <taxon>Bacteria</taxon>
        <taxon>Candidatus Curtissiibacteriota</taxon>
    </lineage>
</organism>
<proteinExistence type="predicted"/>
<reference evidence="1 2" key="1">
    <citation type="journal article" date="2016" name="Nat. Commun.">
        <title>Thousands of microbial genomes shed light on interconnected biogeochemical processes in an aquifer system.</title>
        <authorList>
            <person name="Anantharaman K."/>
            <person name="Brown C.T."/>
            <person name="Hug L.A."/>
            <person name="Sharon I."/>
            <person name="Castelle C.J."/>
            <person name="Probst A.J."/>
            <person name="Thomas B.C."/>
            <person name="Singh A."/>
            <person name="Wilkins M.J."/>
            <person name="Karaoz U."/>
            <person name="Brodie E.L."/>
            <person name="Williams K.H."/>
            <person name="Hubbard S.S."/>
            <person name="Banfield J.F."/>
        </authorList>
    </citation>
    <scope>NUCLEOTIDE SEQUENCE [LARGE SCALE GENOMIC DNA]</scope>
</reference>
<accession>A0A1F5HLB3</accession>
<gene>
    <name evidence="1" type="ORF">A3F45_00425</name>
</gene>
<dbReference type="EMBL" id="MFBL01000021">
    <property type="protein sequence ID" value="OGE04936.1"/>
    <property type="molecule type" value="Genomic_DNA"/>
</dbReference>